<dbReference type="Proteomes" id="UP001583186">
    <property type="component" value="Unassembled WGS sequence"/>
</dbReference>
<feature type="signal peptide" evidence="1">
    <location>
        <begin position="1"/>
        <end position="21"/>
    </location>
</feature>
<comment type="caution">
    <text evidence="2">The sequence shown here is derived from an EMBL/GenBank/DDBJ whole genome shotgun (WGS) entry which is preliminary data.</text>
</comment>
<reference evidence="2 3" key="1">
    <citation type="journal article" date="2024" name="IMA Fungus">
        <title>IMA Genome - F19 : A genome assembly and annotation guide to empower mycologists, including annotated draft genome sequences of Ceratocystis pirilliformis, Diaporthe australafricana, Fusarium ophioides, Paecilomyces lecythidis, and Sporothrix stenoceras.</title>
        <authorList>
            <person name="Aylward J."/>
            <person name="Wilson A.M."/>
            <person name="Visagie C.M."/>
            <person name="Spraker J."/>
            <person name="Barnes I."/>
            <person name="Buitendag C."/>
            <person name="Ceriani C."/>
            <person name="Del Mar Angel L."/>
            <person name="du Plessis D."/>
            <person name="Fuchs T."/>
            <person name="Gasser K."/>
            <person name="Kramer D."/>
            <person name="Li W."/>
            <person name="Munsamy K."/>
            <person name="Piso A."/>
            <person name="Price J.L."/>
            <person name="Sonnekus B."/>
            <person name="Thomas C."/>
            <person name="van der Nest A."/>
            <person name="van Dijk A."/>
            <person name="van Heerden A."/>
            <person name="van Vuuren N."/>
            <person name="Yilmaz N."/>
            <person name="Duong T.A."/>
            <person name="van der Merwe N.A."/>
            <person name="Wingfield M.J."/>
            <person name="Wingfield B.D."/>
        </authorList>
    </citation>
    <scope>NUCLEOTIDE SEQUENCE [LARGE SCALE GENOMIC DNA]</scope>
    <source>
        <strain evidence="2 3">CMW 5346</strain>
    </source>
</reference>
<evidence type="ECO:0000313" key="2">
    <source>
        <dbReference type="EMBL" id="KAL1890453.1"/>
    </source>
</evidence>
<evidence type="ECO:0000313" key="3">
    <source>
        <dbReference type="Proteomes" id="UP001583186"/>
    </source>
</evidence>
<dbReference type="Gene3D" id="2.30.60.10">
    <property type="entry name" value="Cyanovirin-N"/>
    <property type="match status" value="1"/>
</dbReference>
<dbReference type="InterPro" id="IPR036673">
    <property type="entry name" value="Cyanovirin-N_sf"/>
</dbReference>
<dbReference type="EMBL" id="JAWCUI010000062">
    <property type="protein sequence ID" value="KAL1890453.1"/>
    <property type="molecule type" value="Genomic_DNA"/>
</dbReference>
<feature type="chain" id="PRO_5046031847" description="Cyanovirin-N domain-containing protein" evidence="1">
    <location>
        <begin position="22"/>
        <end position="78"/>
    </location>
</feature>
<evidence type="ECO:0000256" key="1">
    <source>
        <dbReference type="SAM" id="SignalP"/>
    </source>
</evidence>
<organism evidence="2 3">
    <name type="scientific">Sporothrix stenoceras</name>
    <dbReference type="NCBI Taxonomy" id="5173"/>
    <lineage>
        <taxon>Eukaryota</taxon>
        <taxon>Fungi</taxon>
        <taxon>Dikarya</taxon>
        <taxon>Ascomycota</taxon>
        <taxon>Pezizomycotina</taxon>
        <taxon>Sordariomycetes</taxon>
        <taxon>Sordariomycetidae</taxon>
        <taxon>Ophiostomatales</taxon>
        <taxon>Ophiostomataceae</taxon>
        <taxon>Sporothrix</taxon>
    </lineage>
</organism>
<keyword evidence="3" id="KW-1185">Reference proteome</keyword>
<sequence length="78" mass="8351">MKSVSFVSLLSLLSAPAVVLGQNFAAIALGAFNDGGIDNYWVQAYCYDCNGDTTPFLSELDLGDCLLNNNGQLVRFAK</sequence>
<proteinExistence type="predicted"/>
<name>A0ABR3YQ04_9PEZI</name>
<dbReference type="SUPFAM" id="SSF51322">
    <property type="entry name" value="Cyanovirin-N"/>
    <property type="match status" value="1"/>
</dbReference>
<gene>
    <name evidence="2" type="ORF">Sste5346_008282</name>
</gene>
<evidence type="ECO:0008006" key="4">
    <source>
        <dbReference type="Google" id="ProtNLM"/>
    </source>
</evidence>
<protein>
    <recommendedName>
        <fullName evidence="4">Cyanovirin-N domain-containing protein</fullName>
    </recommendedName>
</protein>
<keyword evidence="1" id="KW-0732">Signal</keyword>
<accession>A0ABR3YQ04</accession>